<dbReference type="HOGENOM" id="CLU_184141_0_0_1"/>
<evidence type="ECO:0008006" key="3">
    <source>
        <dbReference type="Google" id="ProtNLM"/>
    </source>
</evidence>
<dbReference type="AlphaFoldDB" id="M2RMM4"/>
<dbReference type="RefSeq" id="XP_007697424.1">
    <property type="nucleotide sequence ID" value="XM_007699234.1"/>
</dbReference>
<organism evidence="1 2">
    <name type="scientific">Cochliobolus sativus (strain ND90Pr / ATCC 201652)</name>
    <name type="common">Common root rot and spot blotch fungus</name>
    <name type="synonym">Bipolaris sorokiniana</name>
    <dbReference type="NCBI Taxonomy" id="665912"/>
    <lineage>
        <taxon>Eukaryota</taxon>
        <taxon>Fungi</taxon>
        <taxon>Dikarya</taxon>
        <taxon>Ascomycota</taxon>
        <taxon>Pezizomycotina</taxon>
        <taxon>Dothideomycetes</taxon>
        <taxon>Pleosporomycetidae</taxon>
        <taxon>Pleosporales</taxon>
        <taxon>Pleosporineae</taxon>
        <taxon>Pleosporaceae</taxon>
        <taxon>Bipolaris</taxon>
    </lineage>
</organism>
<dbReference type="OrthoDB" id="3942396at2759"/>
<reference evidence="1 2" key="1">
    <citation type="journal article" date="2012" name="PLoS Pathog.">
        <title>Diverse lifestyles and strategies of plant pathogenesis encoded in the genomes of eighteen Dothideomycetes fungi.</title>
        <authorList>
            <person name="Ohm R.A."/>
            <person name="Feau N."/>
            <person name="Henrissat B."/>
            <person name="Schoch C.L."/>
            <person name="Horwitz B.A."/>
            <person name="Barry K.W."/>
            <person name="Condon B.J."/>
            <person name="Copeland A.C."/>
            <person name="Dhillon B."/>
            <person name="Glaser F."/>
            <person name="Hesse C.N."/>
            <person name="Kosti I."/>
            <person name="LaButti K."/>
            <person name="Lindquist E.A."/>
            <person name="Lucas S."/>
            <person name="Salamov A.A."/>
            <person name="Bradshaw R.E."/>
            <person name="Ciuffetti L."/>
            <person name="Hamelin R.C."/>
            <person name="Kema G.H.J."/>
            <person name="Lawrence C."/>
            <person name="Scott J.A."/>
            <person name="Spatafora J.W."/>
            <person name="Turgeon B.G."/>
            <person name="de Wit P.J.G.M."/>
            <person name="Zhong S."/>
            <person name="Goodwin S.B."/>
            <person name="Grigoriev I.V."/>
        </authorList>
    </citation>
    <scope>NUCLEOTIDE SEQUENCE [LARGE SCALE GENOMIC DNA]</scope>
    <source>
        <strain evidence="2">ND90Pr / ATCC 201652</strain>
    </source>
</reference>
<proteinExistence type="predicted"/>
<keyword evidence="2" id="KW-1185">Reference proteome</keyword>
<dbReference type="Proteomes" id="UP000016934">
    <property type="component" value="Unassembled WGS sequence"/>
</dbReference>
<dbReference type="KEGG" id="bsc:COCSADRAFT_352948"/>
<evidence type="ECO:0000313" key="1">
    <source>
        <dbReference type="EMBL" id="EMD67879.1"/>
    </source>
</evidence>
<name>M2RMM4_COCSN</name>
<gene>
    <name evidence="1" type="ORF">COCSADRAFT_352948</name>
</gene>
<dbReference type="InterPro" id="IPR036691">
    <property type="entry name" value="Endo/exonu/phosph_ase_sf"/>
</dbReference>
<accession>M2RMM4</accession>
<evidence type="ECO:0000313" key="2">
    <source>
        <dbReference type="Proteomes" id="UP000016934"/>
    </source>
</evidence>
<dbReference type="GeneID" id="19138197"/>
<protein>
    <recommendedName>
        <fullName evidence="3">Endonuclease/exonuclease/phosphatase domain-containing protein</fullName>
    </recommendedName>
</protein>
<dbReference type="EMBL" id="KB445639">
    <property type="protein sequence ID" value="EMD67879.1"/>
    <property type="molecule type" value="Genomic_DNA"/>
</dbReference>
<reference evidence="2" key="2">
    <citation type="journal article" date="2013" name="PLoS Genet.">
        <title>Comparative genome structure, secondary metabolite, and effector coding capacity across Cochliobolus pathogens.</title>
        <authorList>
            <person name="Condon B.J."/>
            <person name="Leng Y."/>
            <person name="Wu D."/>
            <person name="Bushley K.E."/>
            <person name="Ohm R.A."/>
            <person name="Otillar R."/>
            <person name="Martin J."/>
            <person name="Schackwitz W."/>
            <person name="Grimwood J."/>
            <person name="MohdZainudin N."/>
            <person name="Xue C."/>
            <person name="Wang R."/>
            <person name="Manning V.A."/>
            <person name="Dhillon B."/>
            <person name="Tu Z.J."/>
            <person name="Steffenson B.J."/>
            <person name="Salamov A."/>
            <person name="Sun H."/>
            <person name="Lowry S."/>
            <person name="LaButti K."/>
            <person name="Han J."/>
            <person name="Copeland A."/>
            <person name="Lindquist E."/>
            <person name="Barry K."/>
            <person name="Schmutz J."/>
            <person name="Baker S.E."/>
            <person name="Ciuffetti L.M."/>
            <person name="Grigoriev I.V."/>
            <person name="Zhong S."/>
            <person name="Turgeon B.G."/>
        </authorList>
    </citation>
    <scope>NUCLEOTIDE SEQUENCE [LARGE SCALE GENOMIC DNA]</scope>
    <source>
        <strain evidence="2">ND90Pr / ATCC 201652</strain>
    </source>
</reference>
<dbReference type="Gene3D" id="3.60.10.10">
    <property type="entry name" value="Endonuclease/exonuclease/phosphatase"/>
    <property type="match status" value="1"/>
</dbReference>
<sequence>MDANEHHSWWDPGSTDWIEDQHFSLLNTPGTATFFRPYLSRETTLDLSIATLDLEDKVKDW</sequence>
<dbReference type="SUPFAM" id="SSF56219">
    <property type="entry name" value="DNase I-like"/>
    <property type="match status" value="1"/>
</dbReference>